<evidence type="ECO:0000313" key="2">
    <source>
        <dbReference type="EMBL" id="KAK5625486.1"/>
    </source>
</evidence>
<comment type="caution">
    <text evidence="2">The sequence shown here is derived from an EMBL/GenBank/DDBJ whole genome shotgun (WGS) entry which is preliminary data.</text>
</comment>
<keyword evidence="3" id="KW-1185">Reference proteome</keyword>
<reference evidence="2 3" key="1">
    <citation type="submission" date="2023-10" db="EMBL/GenBank/DDBJ databases">
        <title>Draft genome sequence of Xylaria bambusicola isolate GMP-LS, the root and basal stem rot pathogen of sugarcane in Indonesia.</title>
        <authorList>
            <person name="Selvaraj P."/>
            <person name="Muralishankar V."/>
            <person name="Muruganantham S."/>
            <person name="Sp S."/>
            <person name="Haryani S."/>
            <person name="Lau K.J.X."/>
            <person name="Naqvi N.I."/>
        </authorList>
    </citation>
    <scope>NUCLEOTIDE SEQUENCE [LARGE SCALE GENOMIC DNA]</scope>
    <source>
        <strain evidence="2">GMP-LS</strain>
    </source>
</reference>
<dbReference type="AlphaFoldDB" id="A0AAN7UGY8"/>
<sequence>MSMLARDESRDGRIELLELRRLLARCSLGSVGLRPVDLANKLRMSVSVTTPVRRPERWEPGNADPGTDVEE</sequence>
<proteinExistence type="predicted"/>
<dbReference type="InterPro" id="IPR018247">
    <property type="entry name" value="EF_Hand_1_Ca_BS"/>
</dbReference>
<dbReference type="EMBL" id="JAWHQM010000002">
    <property type="protein sequence ID" value="KAK5625486.1"/>
    <property type="molecule type" value="Genomic_DNA"/>
</dbReference>
<gene>
    <name evidence="2" type="ORF">RRF57_001202</name>
</gene>
<dbReference type="PROSITE" id="PS00018">
    <property type="entry name" value="EF_HAND_1"/>
    <property type="match status" value="1"/>
</dbReference>
<evidence type="ECO:0008006" key="4">
    <source>
        <dbReference type="Google" id="ProtNLM"/>
    </source>
</evidence>
<feature type="region of interest" description="Disordered" evidence="1">
    <location>
        <begin position="50"/>
        <end position="71"/>
    </location>
</feature>
<dbReference type="Proteomes" id="UP001305414">
    <property type="component" value="Unassembled WGS sequence"/>
</dbReference>
<accession>A0AAN7UGY8</accession>
<name>A0AAN7UGY8_9PEZI</name>
<evidence type="ECO:0000256" key="1">
    <source>
        <dbReference type="SAM" id="MobiDB-lite"/>
    </source>
</evidence>
<organism evidence="2 3">
    <name type="scientific">Xylaria bambusicola</name>
    <dbReference type="NCBI Taxonomy" id="326684"/>
    <lineage>
        <taxon>Eukaryota</taxon>
        <taxon>Fungi</taxon>
        <taxon>Dikarya</taxon>
        <taxon>Ascomycota</taxon>
        <taxon>Pezizomycotina</taxon>
        <taxon>Sordariomycetes</taxon>
        <taxon>Xylariomycetidae</taxon>
        <taxon>Xylariales</taxon>
        <taxon>Xylariaceae</taxon>
        <taxon>Xylaria</taxon>
    </lineage>
</organism>
<evidence type="ECO:0000313" key="3">
    <source>
        <dbReference type="Proteomes" id="UP001305414"/>
    </source>
</evidence>
<protein>
    <recommendedName>
        <fullName evidence="4">EF-hand domain-containing protein</fullName>
    </recommendedName>
</protein>